<sequence length="53" mass="5375">MAHEHHIAPNAADVEAATATDPTETVVNLIPVVLPAAGAAMIFLLALIAVTMA</sequence>
<proteinExistence type="predicted"/>
<dbReference type="OMA" id="HDHPIAP"/>
<organism evidence="2 3">
    <name type="scientific">Alicycliphilus denitrificans</name>
    <dbReference type="NCBI Taxonomy" id="179636"/>
    <lineage>
        <taxon>Bacteria</taxon>
        <taxon>Pseudomonadati</taxon>
        <taxon>Pseudomonadota</taxon>
        <taxon>Betaproteobacteria</taxon>
        <taxon>Burkholderiales</taxon>
        <taxon>Comamonadaceae</taxon>
        <taxon>Alicycliphilus</taxon>
    </lineage>
</organism>
<gene>
    <name evidence="2" type="ORF">HF896_00775</name>
</gene>
<dbReference type="EMBL" id="CP051298">
    <property type="protein sequence ID" value="QKD42226.1"/>
    <property type="molecule type" value="Genomic_DNA"/>
</dbReference>
<feature type="transmembrane region" description="Helical" evidence="1">
    <location>
        <begin position="29"/>
        <end position="50"/>
    </location>
</feature>
<protein>
    <submittedName>
        <fullName evidence="2">Uncharacterized protein</fullName>
    </submittedName>
</protein>
<dbReference type="Proteomes" id="UP000500755">
    <property type="component" value="Chromosome"/>
</dbReference>
<keyword evidence="1" id="KW-0472">Membrane</keyword>
<name>A0A858ZN29_9BURK</name>
<keyword evidence="1" id="KW-0812">Transmembrane</keyword>
<reference evidence="2 3" key="1">
    <citation type="submission" date="2020-05" db="EMBL/GenBank/DDBJ databases">
        <title>Complete genome sequence of Alicycliphilus denitrificans DP3.</title>
        <authorList>
            <person name="Chen X."/>
        </authorList>
    </citation>
    <scope>NUCLEOTIDE SEQUENCE [LARGE SCALE GENOMIC DNA]</scope>
    <source>
        <strain evidence="2 3">DP3</strain>
    </source>
</reference>
<evidence type="ECO:0000313" key="3">
    <source>
        <dbReference type="Proteomes" id="UP000500755"/>
    </source>
</evidence>
<keyword evidence="1" id="KW-1133">Transmembrane helix</keyword>
<dbReference type="AlphaFoldDB" id="A0A858ZN29"/>
<evidence type="ECO:0000313" key="2">
    <source>
        <dbReference type="EMBL" id="QKD42226.1"/>
    </source>
</evidence>
<evidence type="ECO:0000256" key="1">
    <source>
        <dbReference type="SAM" id="Phobius"/>
    </source>
</evidence>
<accession>A0A858ZN29</accession>
<dbReference type="RefSeq" id="WP_013517038.1">
    <property type="nucleotide sequence ID" value="NZ_CP051298.1"/>
</dbReference>